<dbReference type="Gene3D" id="3.30.40.10">
    <property type="entry name" value="Zinc/RING finger domain, C3HC4 (zinc finger)"/>
    <property type="match status" value="1"/>
</dbReference>
<dbReference type="AlphaFoldDB" id="A0A5E4E3Y6"/>
<keyword evidence="10" id="KW-0436">Ligase</keyword>
<dbReference type="EMBL" id="CABIKO010000002">
    <property type="protein sequence ID" value="VVA10483.1"/>
    <property type="molecule type" value="Genomic_DNA"/>
</dbReference>
<evidence type="ECO:0000256" key="1">
    <source>
        <dbReference type="ARBA" id="ARBA00000900"/>
    </source>
</evidence>
<dbReference type="GO" id="GO:0008270">
    <property type="term" value="F:zinc ion binding"/>
    <property type="evidence" value="ECO:0007669"/>
    <property type="project" value="UniProtKB-KW"/>
</dbReference>
<gene>
    <name evidence="10" type="ORF">ALMOND_2B020411</name>
</gene>
<evidence type="ECO:0000256" key="3">
    <source>
        <dbReference type="ARBA" id="ARBA00012483"/>
    </source>
</evidence>
<organism evidence="10 11">
    <name type="scientific">Prunus dulcis</name>
    <name type="common">Almond</name>
    <name type="synonym">Amygdalus dulcis</name>
    <dbReference type="NCBI Taxonomy" id="3755"/>
    <lineage>
        <taxon>Eukaryota</taxon>
        <taxon>Viridiplantae</taxon>
        <taxon>Streptophyta</taxon>
        <taxon>Embryophyta</taxon>
        <taxon>Tracheophyta</taxon>
        <taxon>Spermatophyta</taxon>
        <taxon>Magnoliopsida</taxon>
        <taxon>eudicotyledons</taxon>
        <taxon>Gunneridae</taxon>
        <taxon>Pentapetalae</taxon>
        <taxon>rosids</taxon>
        <taxon>fabids</taxon>
        <taxon>Rosales</taxon>
        <taxon>Rosaceae</taxon>
        <taxon>Amygdaloideae</taxon>
        <taxon>Amygdaleae</taxon>
        <taxon>Prunus</taxon>
    </lineage>
</organism>
<dbReference type="InParanoid" id="A0A5E4E3Y6"/>
<reference evidence="11" key="1">
    <citation type="journal article" date="2020" name="Plant J.">
        <title>Transposons played a major role in the diversification between the closely related almond and peach genomes: results from the almond genome sequence.</title>
        <authorList>
            <person name="Alioto T."/>
            <person name="Alexiou K.G."/>
            <person name="Bardil A."/>
            <person name="Barteri F."/>
            <person name="Castanera R."/>
            <person name="Cruz F."/>
            <person name="Dhingra A."/>
            <person name="Duval H."/>
            <person name="Fernandez I Marti A."/>
            <person name="Frias L."/>
            <person name="Galan B."/>
            <person name="Garcia J.L."/>
            <person name="Howad W."/>
            <person name="Gomez-Garrido J."/>
            <person name="Gut M."/>
            <person name="Julca I."/>
            <person name="Morata J."/>
            <person name="Puigdomenech P."/>
            <person name="Ribeca P."/>
            <person name="Rubio Cabetas M.J."/>
            <person name="Vlasova A."/>
            <person name="Wirthensohn M."/>
            <person name="Garcia-Mas J."/>
            <person name="Gabaldon T."/>
            <person name="Casacuberta J.M."/>
            <person name="Arus P."/>
        </authorList>
    </citation>
    <scope>NUCLEOTIDE SEQUENCE [LARGE SCALE GENOMIC DNA]</scope>
    <source>
        <strain evidence="11">cv. Texas</strain>
    </source>
</reference>
<feature type="domain" description="RING-type" evidence="9">
    <location>
        <begin position="72"/>
        <end position="126"/>
    </location>
</feature>
<evidence type="ECO:0000256" key="8">
    <source>
        <dbReference type="PROSITE-ProRule" id="PRU00175"/>
    </source>
</evidence>
<evidence type="ECO:0000256" key="5">
    <source>
        <dbReference type="ARBA" id="ARBA00022771"/>
    </source>
</evidence>
<evidence type="ECO:0000256" key="2">
    <source>
        <dbReference type="ARBA" id="ARBA00004906"/>
    </source>
</evidence>
<dbReference type="SMART" id="SM00184">
    <property type="entry name" value="RING"/>
    <property type="match status" value="1"/>
</dbReference>
<protein>
    <recommendedName>
        <fullName evidence="3">RING-type E3 ubiquitin transferase</fullName>
        <ecNumber evidence="3">2.3.2.27</ecNumber>
    </recommendedName>
</protein>
<comment type="catalytic activity">
    <reaction evidence="1">
        <text>S-ubiquitinyl-[E2 ubiquitin-conjugating enzyme]-L-cysteine + [acceptor protein]-L-lysine = [E2 ubiquitin-conjugating enzyme]-L-cysteine + N(6)-ubiquitinyl-[acceptor protein]-L-lysine.</text>
        <dbReference type="EC" id="2.3.2.27"/>
    </reaction>
</comment>
<dbReference type="Pfam" id="PF12678">
    <property type="entry name" value="zf-rbx1"/>
    <property type="match status" value="1"/>
</dbReference>
<dbReference type="PANTHER" id="PTHR15710">
    <property type="entry name" value="E3 UBIQUITIN-PROTEIN LIGASE PRAJA"/>
    <property type="match status" value="1"/>
</dbReference>
<dbReference type="GO" id="GO:0016874">
    <property type="term" value="F:ligase activity"/>
    <property type="evidence" value="ECO:0007669"/>
    <property type="project" value="UniProtKB-KW"/>
</dbReference>
<sequence length="132" mass="14319">MAAEPKTVSSNYPMSLQFDLDEALTWEDNSNSTLLNSNININIAAPNPNSNSFMILENMPTPAAAAAVDDVCAVCMEGLQSGSDDDDEEDDQNQNHKGKLVPCGHVYHATCLASWLFVCNSCPLCRSTIHLK</sequence>
<dbReference type="SUPFAM" id="SSF57850">
    <property type="entry name" value="RING/U-box"/>
    <property type="match status" value="1"/>
</dbReference>
<proteinExistence type="predicted"/>
<accession>A0A5E4E3Y6</accession>
<dbReference type="Proteomes" id="UP000327085">
    <property type="component" value="Chromosome 7"/>
</dbReference>
<dbReference type="InterPro" id="IPR013083">
    <property type="entry name" value="Znf_RING/FYVE/PHD"/>
</dbReference>
<name>A0A5E4E3Y6_PRUDU</name>
<keyword evidence="7" id="KW-0862">Zinc</keyword>
<keyword evidence="4" id="KW-0479">Metal-binding</keyword>
<dbReference type="PROSITE" id="PS50089">
    <property type="entry name" value="ZF_RING_2"/>
    <property type="match status" value="1"/>
</dbReference>
<dbReference type="Gramene" id="VVA10483">
    <property type="protein sequence ID" value="VVA10483"/>
    <property type="gene ID" value="Prudul26B020411"/>
</dbReference>
<dbReference type="InterPro" id="IPR024766">
    <property type="entry name" value="Znf_RING_H2"/>
</dbReference>
<dbReference type="OMA" id="TCLASWL"/>
<keyword evidence="6" id="KW-0833">Ubl conjugation pathway</keyword>
<dbReference type="EC" id="2.3.2.27" evidence="3"/>
<comment type="pathway">
    <text evidence="2">Protein modification; protein ubiquitination.</text>
</comment>
<evidence type="ECO:0000313" key="11">
    <source>
        <dbReference type="Proteomes" id="UP000327085"/>
    </source>
</evidence>
<dbReference type="InterPro" id="IPR001841">
    <property type="entry name" value="Znf_RING"/>
</dbReference>
<evidence type="ECO:0000256" key="6">
    <source>
        <dbReference type="ARBA" id="ARBA00022786"/>
    </source>
</evidence>
<dbReference type="GO" id="GO:0061630">
    <property type="term" value="F:ubiquitin protein ligase activity"/>
    <property type="evidence" value="ECO:0007669"/>
    <property type="project" value="UniProtKB-EC"/>
</dbReference>
<evidence type="ECO:0000313" key="10">
    <source>
        <dbReference type="EMBL" id="VVA10483.1"/>
    </source>
</evidence>
<evidence type="ECO:0000259" key="9">
    <source>
        <dbReference type="PROSITE" id="PS50089"/>
    </source>
</evidence>
<evidence type="ECO:0000256" key="7">
    <source>
        <dbReference type="ARBA" id="ARBA00022833"/>
    </source>
</evidence>
<evidence type="ECO:0000256" key="4">
    <source>
        <dbReference type="ARBA" id="ARBA00022723"/>
    </source>
</evidence>
<keyword evidence="5 8" id="KW-0863">Zinc-finger</keyword>
<dbReference type="PANTHER" id="PTHR15710:SF74">
    <property type="entry name" value="RING-TYPE E3 UBIQUITIN TRANSFERASE-RELATED"/>
    <property type="match status" value="1"/>
</dbReference>